<dbReference type="EMBL" id="BOPD01000011">
    <property type="protein sequence ID" value="GIJ32885.1"/>
    <property type="molecule type" value="Genomic_DNA"/>
</dbReference>
<gene>
    <name evidence="1" type="ORF">Vse01_20330</name>
</gene>
<proteinExistence type="predicted"/>
<reference evidence="1" key="1">
    <citation type="submission" date="2021-01" db="EMBL/GenBank/DDBJ databases">
        <title>Whole genome shotgun sequence of Verrucosispora sediminis NBRC 107745.</title>
        <authorList>
            <person name="Komaki H."/>
            <person name="Tamura T."/>
        </authorList>
    </citation>
    <scope>NUCLEOTIDE SEQUENCE</scope>
    <source>
        <strain evidence="1">NBRC 107745</strain>
    </source>
</reference>
<keyword evidence="2" id="KW-1185">Reference proteome</keyword>
<sequence>MTTRTLAPRPQTTAPAHPDDLMRHMFLGRLISQHTMIFEPLVYAEHLRVLAKLVDDYVLTPTGAGQLATYTPANVATVCVAAATGVPDGGWPEFAASLRTHEVAVGIRRHQLVVGSSGPADLRYVREAVEILVDGDLGALVELGTGGLFPAASLPRPPGLGAGLLLAPDRAFTSEASALERLLYEMIAAPARIWAAVEPSVYECLRRSLGDVGVDDVFVAGCVAQLLTSADERGQDLAARLPALAALVETVRSPLTSAARTVALGLKEASLFAELLCCWWPGTERSVHLFTSRLDYLTRHPAGRTPQERQP</sequence>
<accession>A0A9W5XJ27</accession>
<dbReference type="RefSeq" id="WP_170863462.1">
    <property type="nucleotide sequence ID" value="NZ_BOPD01000011.1"/>
</dbReference>
<organism evidence="1 2">
    <name type="scientific">Micromonospora sediminimaris</name>
    <dbReference type="NCBI Taxonomy" id="547162"/>
    <lineage>
        <taxon>Bacteria</taxon>
        <taxon>Bacillati</taxon>
        <taxon>Actinomycetota</taxon>
        <taxon>Actinomycetes</taxon>
        <taxon>Micromonosporales</taxon>
        <taxon>Micromonosporaceae</taxon>
        <taxon>Micromonospora</taxon>
    </lineage>
</organism>
<comment type="caution">
    <text evidence="1">The sequence shown here is derived from an EMBL/GenBank/DDBJ whole genome shotgun (WGS) entry which is preliminary data.</text>
</comment>
<protein>
    <submittedName>
        <fullName evidence="1">Uncharacterized protein</fullName>
    </submittedName>
</protein>
<dbReference type="AlphaFoldDB" id="A0A9W5XJ27"/>
<name>A0A9W5XJ27_9ACTN</name>
<dbReference type="Proteomes" id="UP000607311">
    <property type="component" value="Unassembled WGS sequence"/>
</dbReference>
<evidence type="ECO:0000313" key="1">
    <source>
        <dbReference type="EMBL" id="GIJ32885.1"/>
    </source>
</evidence>
<evidence type="ECO:0000313" key="2">
    <source>
        <dbReference type="Proteomes" id="UP000607311"/>
    </source>
</evidence>